<accession>A0A1I3DV05</accession>
<keyword evidence="1" id="KW-1133">Transmembrane helix</keyword>
<evidence type="ECO:0000256" key="1">
    <source>
        <dbReference type="SAM" id="Phobius"/>
    </source>
</evidence>
<feature type="domain" description="Phosphatidic acid phosphatase type 2/haloperoxidase" evidence="2">
    <location>
        <begin position="94"/>
        <end position="206"/>
    </location>
</feature>
<reference evidence="3 4" key="1">
    <citation type="submission" date="2016-10" db="EMBL/GenBank/DDBJ databases">
        <authorList>
            <person name="de Groot N.N."/>
        </authorList>
    </citation>
    <scope>NUCLEOTIDE SEQUENCE [LARGE SCALE GENOMIC DNA]</scope>
    <source>
        <strain evidence="3 4">DSM 27630</strain>
    </source>
</reference>
<dbReference type="AlphaFoldDB" id="A0A1I3DV05"/>
<dbReference type="Proteomes" id="UP000198668">
    <property type="component" value="Unassembled WGS sequence"/>
</dbReference>
<feature type="transmembrane region" description="Helical" evidence="1">
    <location>
        <begin position="91"/>
        <end position="115"/>
    </location>
</feature>
<evidence type="ECO:0000313" key="3">
    <source>
        <dbReference type="EMBL" id="SFH90535.1"/>
    </source>
</evidence>
<keyword evidence="1" id="KW-0472">Membrane</keyword>
<evidence type="ECO:0000259" key="2">
    <source>
        <dbReference type="SMART" id="SM00014"/>
    </source>
</evidence>
<feature type="transmembrane region" description="Helical" evidence="1">
    <location>
        <begin position="135"/>
        <end position="154"/>
    </location>
</feature>
<dbReference type="OrthoDB" id="9789113at2"/>
<dbReference type="CDD" id="cd03392">
    <property type="entry name" value="PAP2_like_2"/>
    <property type="match status" value="1"/>
</dbReference>
<dbReference type="EMBL" id="FOQE01000054">
    <property type="protein sequence ID" value="SFH90535.1"/>
    <property type="molecule type" value="Genomic_DNA"/>
</dbReference>
<organism evidence="3 4">
    <name type="scientific">Pisciglobus halotolerans</name>
    <dbReference type="NCBI Taxonomy" id="745365"/>
    <lineage>
        <taxon>Bacteria</taxon>
        <taxon>Bacillati</taxon>
        <taxon>Bacillota</taxon>
        <taxon>Bacilli</taxon>
        <taxon>Lactobacillales</taxon>
        <taxon>Carnobacteriaceae</taxon>
    </lineage>
</organism>
<sequence length="227" mass="26021">MQETSRQKTSYYFLWSFFLLTPFILILLATAVKPEWIHLFDQLISSPILSTRQPSYTPIFIALTELGDIPFIVIFVLLFSVYLYYRKKSKILSFGFFIQFILGAGLLNQILKYIFRRPRPEIQHLVEQGGYSFPSGHSMAAMVCYAGMAFILIYQSHRQITKFFIVLFASVLILFVGISRIYLGVHFPTDVIGGYSVGGAWLALIAGLYCHFEKMKLIKEGKEGEHC</sequence>
<dbReference type="InterPro" id="IPR036938">
    <property type="entry name" value="PAP2/HPO_sf"/>
</dbReference>
<dbReference type="PANTHER" id="PTHR14969:SF13">
    <property type="entry name" value="AT30094P"/>
    <property type="match status" value="1"/>
</dbReference>
<keyword evidence="4" id="KW-1185">Reference proteome</keyword>
<feature type="transmembrane region" description="Helical" evidence="1">
    <location>
        <begin position="191"/>
        <end position="212"/>
    </location>
</feature>
<evidence type="ECO:0000313" key="4">
    <source>
        <dbReference type="Proteomes" id="UP000198668"/>
    </source>
</evidence>
<keyword evidence="1" id="KW-0812">Transmembrane</keyword>
<feature type="transmembrane region" description="Helical" evidence="1">
    <location>
        <begin position="59"/>
        <end position="84"/>
    </location>
</feature>
<dbReference type="SMART" id="SM00014">
    <property type="entry name" value="acidPPc"/>
    <property type="match status" value="1"/>
</dbReference>
<proteinExistence type="predicted"/>
<gene>
    <name evidence="3" type="ORF">SAMN04489868_1542</name>
</gene>
<dbReference type="RefSeq" id="WP_092093705.1">
    <property type="nucleotide sequence ID" value="NZ_FOQE01000054.1"/>
</dbReference>
<feature type="transmembrane region" description="Helical" evidence="1">
    <location>
        <begin position="163"/>
        <end position="185"/>
    </location>
</feature>
<dbReference type="Pfam" id="PF01569">
    <property type="entry name" value="PAP2"/>
    <property type="match status" value="1"/>
</dbReference>
<dbReference type="InterPro" id="IPR000326">
    <property type="entry name" value="PAP2/HPO"/>
</dbReference>
<dbReference type="SUPFAM" id="SSF48317">
    <property type="entry name" value="Acid phosphatase/Vanadium-dependent haloperoxidase"/>
    <property type="match status" value="1"/>
</dbReference>
<protein>
    <submittedName>
        <fullName evidence="3">Undecaprenyl-diphosphatase</fullName>
    </submittedName>
</protein>
<dbReference type="PANTHER" id="PTHR14969">
    <property type="entry name" value="SPHINGOSINE-1-PHOSPHATE PHOSPHOHYDROLASE"/>
    <property type="match status" value="1"/>
</dbReference>
<dbReference type="Gene3D" id="1.20.144.10">
    <property type="entry name" value="Phosphatidic acid phosphatase type 2/haloperoxidase"/>
    <property type="match status" value="2"/>
</dbReference>
<feature type="transmembrane region" description="Helical" evidence="1">
    <location>
        <begin position="12"/>
        <end position="32"/>
    </location>
</feature>
<name>A0A1I3DV05_9LACT</name>